<sequence length="349" mass="39174">MLGSRNIKFSVQIFKKRRSNCNVRCVVCGREIETGSLCGKCMVEKEEVAKIDEFEITVCSRCNLIRLGNRWVERSVEEVIEEMVLRNARVVEEFNVTEVAISQEHCVFRGEISGDEVKILVPLKYRINKVLCEKCSREAGGYYESIVQLRAAGRELSDEEIEKALEIVDEVISSAPEDQKAFISKLERKREGVNIFFGSRNIGKKVSRMIMKKLGGSITESKKLHTRIDGRDVYRFTYSVKLPEYREGDIVEKEGRFAVVRNSVAGKGLDILTGKTVNLGNERVAVRREDLKSGVVVNADPNAVEVVCEDGRLVTTPKPSGAEIGAEVKVFEINGKFFSVYEGGQSSEE</sequence>
<dbReference type="STRING" id="224325.AF_1972"/>
<dbReference type="EnsemblBacteria" id="AAB89283">
    <property type="protein sequence ID" value="AAB89283"/>
    <property type="gene ID" value="AF_1972"/>
</dbReference>
<dbReference type="Proteomes" id="UP000002199">
    <property type="component" value="Chromosome"/>
</dbReference>
<name>O28307_ARCFU</name>
<dbReference type="PIR" id="C69496">
    <property type="entry name" value="C69496"/>
</dbReference>
<organism evidence="2 3">
    <name type="scientific">Archaeoglobus fulgidus (strain ATCC 49558 / DSM 4304 / JCM 9628 / NBRC 100126 / VC-16)</name>
    <dbReference type="NCBI Taxonomy" id="224325"/>
    <lineage>
        <taxon>Archaea</taxon>
        <taxon>Methanobacteriati</taxon>
        <taxon>Methanobacteriota</taxon>
        <taxon>Archaeoglobi</taxon>
        <taxon>Archaeoglobales</taxon>
        <taxon>Archaeoglobaceae</taxon>
        <taxon>Archaeoglobus</taxon>
    </lineage>
</organism>
<dbReference type="HOGENOM" id="CLU_065087_0_0_2"/>
<evidence type="ECO:0000313" key="3">
    <source>
        <dbReference type="Proteomes" id="UP000002199"/>
    </source>
</evidence>
<keyword evidence="3" id="KW-1185">Reference proteome</keyword>
<dbReference type="Pfam" id="PF04981">
    <property type="entry name" value="NMD3"/>
    <property type="match status" value="1"/>
</dbReference>
<reference evidence="2 3" key="1">
    <citation type="journal article" date="1997" name="Nature">
        <title>The complete genome sequence of the hyperthermophilic, sulphate-reducing archaeon Archaeoglobus fulgidus.</title>
        <authorList>
            <person name="Klenk H.P."/>
            <person name="Clayton R.A."/>
            <person name="Tomb J."/>
            <person name="White O."/>
            <person name="Nelson K.E."/>
            <person name="Ketchum K.A."/>
            <person name="Dodson R.J."/>
            <person name="Gwinn M."/>
            <person name="Hickey E.K."/>
            <person name="Peterson J.D."/>
            <person name="Richardson D.L."/>
            <person name="Kerlavage A.R."/>
            <person name="Graham D.E."/>
            <person name="Kyrpides N.C."/>
            <person name="Fleischmann R.D."/>
            <person name="Quackenbush J."/>
            <person name="Lee N.H."/>
            <person name="Sutton G.G."/>
            <person name="Gill S."/>
            <person name="Kirkness E.F."/>
            <person name="Dougherty B.A."/>
            <person name="McKenney K."/>
            <person name="Adams M.D."/>
            <person name="Loftus B."/>
            <person name="Peterson S."/>
            <person name="Reich C.I."/>
            <person name="McNeil L.K."/>
            <person name="Badger J.H."/>
            <person name="Glodek A."/>
            <person name="Zhou L."/>
            <person name="Overbeek R."/>
            <person name="Gocayne J.D."/>
            <person name="Weidman J.F."/>
            <person name="McDonald L."/>
            <person name="Utterback T."/>
            <person name="Cotton M.D."/>
            <person name="Spriggs T."/>
            <person name="Artiach P."/>
            <person name="Kaine B.P."/>
            <person name="Sykes S.M."/>
            <person name="Sadow P.W."/>
            <person name="D'Andrea K.P."/>
            <person name="Bowman C."/>
            <person name="Fujii C."/>
            <person name="Garland S.A."/>
            <person name="Mason T.M."/>
            <person name="Olsen G.J."/>
            <person name="Fraser C.M."/>
            <person name="Smith H.O."/>
            <person name="Woese C.R."/>
            <person name="Venter J.C."/>
        </authorList>
    </citation>
    <scope>NUCLEOTIDE SEQUENCE [LARGE SCALE GENOMIC DNA]</scope>
    <source>
        <strain evidence="3">ATCC 49558 / DSM 4304 / JCM 9628 / NBRC 100126 / VC-16</strain>
    </source>
</reference>
<protein>
    <recommendedName>
        <fullName evidence="1">Nmd3 N-terminal domain-containing protein</fullName>
    </recommendedName>
</protein>
<dbReference type="GO" id="GO:0043023">
    <property type="term" value="F:ribosomal large subunit binding"/>
    <property type="evidence" value="ECO:0007669"/>
    <property type="project" value="InterPro"/>
</dbReference>
<dbReference type="PANTHER" id="PTHR12746">
    <property type="entry name" value="NONSENSE-MEDIATED MRNA DECAY PROTEIN 3"/>
    <property type="match status" value="1"/>
</dbReference>
<gene>
    <name evidence="2" type="ordered locus">AF_1972</name>
</gene>
<dbReference type="InterPro" id="IPR007064">
    <property type="entry name" value="Nmd3_N"/>
</dbReference>
<dbReference type="GO" id="GO:0005737">
    <property type="term" value="C:cytoplasm"/>
    <property type="evidence" value="ECO:0007669"/>
    <property type="project" value="TreeGrafter"/>
</dbReference>
<feature type="domain" description="Nmd3 N-terminal" evidence="1">
    <location>
        <begin position="25"/>
        <end position="242"/>
    </location>
</feature>
<dbReference type="PhylomeDB" id="O28307"/>
<proteinExistence type="predicted"/>
<dbReference type="DNASU" id="1485194"/>
<dbReference type="PaxDb" id="224325-AF_1972"/>
<dbReference type="eggNOG" id="arCOG04149">
    <property type="taxonomic scope" value="Archaea"/>
</dbReference>
<evidence type="ECO:0000313" key="2">
    <source>
        <dbReference type="EMBL" id="AAB89283.1"/>
    </source>
</evidence>
<dbReference type="EMBL" id="AE000782">
    <property type="protein sequence ID" value="AAB89283.1"/>
    <property type="molecule type" value="Genomic_DNA"/>
</dbReference>
<dbReference type="InterPro" id="IPR039768">
    <property type="entry name" value="Nmd3"/>
</dbReference>
<dbReference type="AlphaFoldDB" id="O28307"/>
<dbReference type="KEGG" id="afu:AF_1972"/>
<accession>O28307</accession>
<evidence type="ECO:0000259" key="1">
    <source>
        <dbReference type="Pfam" id="PF04981"/>
    </source>
</evidence>
<dbReference type="PANTHER" id="PTHR12746:SF2">
    <property type="entry name" value="60S RIBOSOMAL EXPORT PROTEIN NMD3"/>
    <property type="match status" value="1"/>
</dbReference>
<dbReference type="SMR" id="O28307"/>